<evidence type="ECO:0000313" key="5">
    <source>
        <dbReference type="Proteomes" id="UP000664534"/>
    </source>
</evidence>
<keyword evidence="2" id="KW-0812">Transmembrane</keyword>
<proteinExistence type="predicted"/>
<dbReference type="AlphaFoldDB" id="A0A8H3PE87"/>
<evidence type="ECO:0000256" key="1">
    <source>
        <dbReference type="ARBA" id="ARBA00022801"/>
    </source>
</evidence>
<dbReference type="PANTHER" id="PTHR48081">
    <property type="entry name" value="AB HYDROLASE SUPERFAMILY PROTEIN C4A8.06C"/>
    <property type="match status" value="1"/>
</dbReference>
<accession>A0A8H3PE87</accession>
<feature type="domain" description="Alpha/beta hydrolase fold-3" evidence="3">
    <location>
        <begin position="133"/>
        <end position="344"/>
    </location>
</feature>
<dbReference type="Gene3D" id="3.40.50.1820">
    <property type="entry name" value="alpha/beta hydrolase"/>
    <property type="match status" value="1"/>
</dbReference>
<dbReference type="GO" id="GO:0016787">
    <property type="term" value="F:hydrolase activity"/>
    <property type="evidence" value="ECO:0007669"/>
    <property type="project" value="UniProtKB-KW"/>
</dbReference>
<feature type="transmembrane region" description="Helical" evidence="2">
    <location>
        <begin position="20"/>
        <end position="40"/>
    </location>
</feature>
<dbReference type="OrthoDB" id="2152029at2759"/>
<dbReference type="Proteomes" id="UP000664534">
    <property type="component" value="Unassembled WGS sequence"/>
</dbReference>
<evidence type="ECO:0000256" key="2">
    <source>
        <dbReference type="SAM" id="Phobius"/>
    </source>
</evidence>
<comment type="caution">
    <text evidence="4">The sequence shown here is derived from an EMBL/GenBank/DDBJ whole genome shotgun (WGS) entry which is preliminary data.</text>
</comment>
<dbReference type="InterPro" id="IPR013094">
    <property type="entry name" value="AB_hydrolase_3"/>
</dbReference>
<dbReference type="SUPFAM" id="SSF53474">
    <property type="entry name" value="alpha/beta-Hydrolases"/>
    <property type="match status" value="1"/>
</dbReference>
<keyword evidence="1" id="KW-0378">Hydrolase</keyword>
<gene>
    <name evidence="4" type="ORF">IMSHALPRED_000825</name>
</gene>
<evidence type="ECO:0000259" key="3">
    <source>
        <dbReference type="Pfam" id="PF07859"/>
    </source>
</evidence>
<protein>
    <recommendedName>
        <fullName evidence="3">Alpha/beta hydrolase fold-3 domain-containing protein</fullName>
    </recommendedName>
</protein>
<dbReference type="PANTHER" id="PTHR48081:SF8">
    <property type="entry name" value="ALPHA_BETA HYDROLASE FOLD-3 DOMAIN-CONTAINING PROTEIN-RELATED"/>
    <property type="match status" value="1"/>
</dbReference>
<keyword evidence="2" id="KW-0472">Membrane</keyword>
<evidence type="ECO:0000313" key="4">
    <source>
        <dbReference type="EMBL" id="CAF9938510.1"/>
    </source>
</evidence>
<reference evidence="4" key="1">
    <citation type="submission" date="2021-03" db="EMBL/GenBank/DDBJ databases">
        <authorList>
            <person name="Tagirdzhanova G."/>
        </authorList>
    </citation>
    <scope>NUCLEOTIDE SEQUENCE</scope>
</reference>
<dbReference type="Pfam" id="PF07859">
    <property type="entry name" value="Abhydrolase_3"/>
    <property type="match status" value="1"/>
</dbReference>
<keyword evidence="2" id="KW-1133">Transmembrane helix</keyword>
<dbReference type="EMBL" id="CAJPDT010000109">
    <property type="protein sequence ID" value="CAF9938510.1"/>
    <property type="molecule type" value="Genomic_DNA"/>
</dbReference>
<name>A0A8H3PE87_9LECA</name>
<dbReference type="InterPro" id="IPR029058">
    <property type="entry name" value="AB_hydrolase_fold"/>
</dbReference>
<keyword evidence="5" id="KW-1185">Reference proteome</keyword>
<sequence>MPQIAKSAATRRERVGNAAWTAGGIILTLIKLPLWLLYFIPQQLRQHPKWSYRQAVTNELMRAFLYHSSVLQMRTSLSLEPGVEKELFVRMPPQDPRFYSGVLTDGAVQPCVIGGIWFPTVYQPGSHDERNTVLYFHGGAFVIGDGRLAVSGFAAATLAKSFDAKVLSFSYRLSSNPNCQFPAALQDAVTAYAYLLDQGVDARRIILAGDSAGCNLAITLLRYIADNNGTLLPHPVAAVLCSPWVDVFLALDPGSQQRHEKSPADYVPSNLQSWGARTYVPSHLPASDKYISPNRQPFRTKAALWICLGGLEILRDEGISFAEMMRAEGNRVEVYIEPYANHAILGVGNITGFDKEAEKAVKRAGEWVLECRS</sequence>
<organism evidence="4 5">
    <name type="scientific">Imshaugia aleurites</name>
    <dbReference type="NCBI Taxonomy" id="172621"/>
    <lineage>
        <taxon>Eukaryota</taxon>
        <taxon>Fungi</taxon>
        <taxon>Dikarya</taxon>
        <taxon>Ascomycota</taxon>
        <taxon>Pezizomycotina</taxon>
        <taxon>Lecanoromycetes</taxon>
        <taxon>OSLEUM clade</taxon>
        <taxon>Lecanoromycetidae</taxon>
        <taxon>Lecanorales</taxon>
        <taxon>Lecanorineae</taxon>
        <taxon>Parmeliaceae</taxon>
        <taxon>Imshaugia</taxon>
    </lineage>
</organism>
<dbReference type="InterPro" id="IPR050300">
    <property type="entry name" value="GDXG_lipolytic_enzyme"/>
</dbReference>